<reference evidence="2" key="1">
    <citation type="submission" date="2020-08" db="EMBL/GenBank/DDBJ databases">
        <authorList>
            <person name="Hu Y."/>
            <person name="Nguyen S.V."/>
            <person name="Li F."/>
            <person name="Fanning S."/>
        </authorList>
    </citation>
    <scope>NUCLEOTIDE SEQUENCE</scope>
    <source>
        <strain evidence="2">SYSU D8009</strain>
    </source>
</reference>
<sequence>MKGRPEPSPGLLRQVDALARAAFPSASTALLLALAAVPVGMPGVVAAAALPCIFFWSVFRPAAMPPPAVFGLGLLLDLLSAAPLGSGVLILLVVYGFATRWRRFLARQSFLAVWLAFCGFAAGAAALGWTLQALLGWRVPPAMPGVVQVMLSAGLYPVLAGLLSVVQKAMIHAESAG</sequence>
<organism evidence="2 3">
    <name type="scientific">Siccirubricoccus deserti</name>
    <dbReference type="NCBI Taxonomy" id="2013562"/>
    <lineage>
        <taxon>Bacteria</taxon>
        <taxon>Pseudomonadati</taxon>
        <taxon>Pseudomonadota</taxon>
        <taxon>Alphaproteobacteria</taxon>
        <taxon>Acetobacterales</taxon>
        <taxon>Roseomonadaceae</taxon>
        <taxon>Siccirubricoccus</taxon>
    </lineage>
</organism>
<feature type="transmembrane region" description="Helical" evidence="1">
    <location>
        <begin position="146"/>
        <end position="166"/>
    </location>
</feature>
<feature type="transmembrane region" description="Helical" evidence="1">
    <location>
        <begin position="110"/>
        <end position="134"/>
    </location>
</feature>
<dbReference type="RefSeq" id="WP_186771693.1">
    <property type="nucleotide sequence ID" value="NZ_JACOMF010000020.1"/>
</dbReference>
<feature type="transmembrane region" description="Helical" evidence="1">
    <location>
        <begin position="68"/>
        <end position="98"/>
    </location>
</feature>
<protein>
    <submittedName>
        <fullName evidence="2">Rod shape-determining protein MreD</fullName>
    </submittedName>
</protein>
<dbReference type="EMBL" id="JACOMF010000020">
    <property type="protein sequence ID" value="MBC4016924.1"/>
    <property type="molecule type" value="Genomic_DNA"/>
</dbReference>
<keyword evidence="1" id="KW-1133">Transmembrane helix</keyword>
<dbReference type="Proteomes" id="UP000600101">
    <property type="component" value="Unassembled WGS sequence"/>
</dbReference>
<dbReference type="AlphaFoldDB" id="A0A9X0QZX4"/>
<keyword evidence="3" id="KW-1185">Reference proteome</keyword>
<keyword evidence="1" id="KW-0472">Membrane</keyword>
<proteinExistence type="predicted"/>
<evidence type="ECO:0000313" key="3">
    <source>
        <dbReference type="Proteomes" id="UP000600101"/>
    </source>
</evidence>
<evidence type="ECO:0000313" key="2">
    <source>
        <dbReference type="EMBL" id="MBC4016924.1"/>
    </source>
</evidence>
<gene>
    <name evidence="2" type="ORF">H7965_16510</name>
</gene>
<comment type="caution">
    <text evidence="2">The sequence shown here is derived from an EMBL/GenBank/DDBJ whole genome shotgun (WGS) entry which is preliminary data.</text>
</comment>
<evidence type="ECO:0000256" key="1">
    <source>
        <dbReference type="SAM" id="Phobius"/>
    </source>
</evidence>
<accession>A0A9X0QZX4</accession>
<keyword evidence="1" id="KW-0812">Transmembrane</keyword>
<name>A0A9X0QZX4_9PROT</name>
<feature type="transmembrane region" description="Helical" evidence="1">
    <location>
        <begin position="30"/>
        <end position="56"/>
    </location>
</feature>